<dbReference type="AlphaFoldDB" id="A0AAD6SRQ4"/>
<proteinExistence type="predicted"/>
<feature type="signal peptide" evidence="1">
    <location>
        <begin position="1"/>
        <end position="29"/>
    </location>
</feature>
<comment type="caution">
    <text evidence="2">The sequence shown here is derived from an EMBL/GenBank/DDBJ whole genome shotgun (WGS) entry which is preliminary data.</text>
</comment>
<name>A0AAD6SRQ4_9AGAR</name>
<accession>A0AAD6SRQ4</accession>
<reference evidence="2" key="1">
    <citation type="submission" date="2023-03" db="EMBL/GenBank/DDBJ databases">
        <title>Massive genome expansion in bonnet fungi (Mycena s.s.) driven by repeated elements and novel gene families across ecological guilds.</title>
        <authorList>
            <consortium name="Lawrence Berkeley National Laboratory"/>
            <person name="Harder C.B."/>
            <person name="Miyauchi S."/>
            <person name="Viragh M."/>
            <person name="Kuo A."/>
            <person name="Thoen E."/>
            <person name="Andreopoulos B."/>
            <person name="Lu D."/>
            <person name="Skrede I."/>
            <person name="Drula E."/>
            <person name="Henrissat B."/>
            <person name="Morin E."/>
            <person name="Kohler A."/>
            <person name="Barry K."/>
            <person name="LaButti K."/>
            <person name="Morin E."/>
            <person name="Salamov A."/>
            <person name="Lipzen A."/>
            <person name="Mereny Z."/>
            <person name="Hegedus B."/>
            <person name="Baldrian P."/>
            <person name="Stursova M."/>
            <person name="Weitz H."/>
            <person name="Taylor A."/>
            <person name="Grigoriev I.V."/>
            <person name="Nagy L.G."/>
            <person name="Martin F."/>
            <person name="Kauserud H."/>
        </authorList>
    </citation>
    <scope>NUCLEOTIDE SEQUENCE</scope>
    <source>
        <strain evidence="2">CBHHK200</strain>
    </source>
</reference>
<gene>
    <name evidence="2" type="ORF">C8F04DRAFT_1110605</name>
    <name evidence="3" type="ORF">C8F04DRAFT_1111142</name>
</gene>
<dbReference type="Proteomes" id="UP001218188">
    <property type="component" value="Unassembled WGS sequence"/>
</dbReference>
<evidence type="ECO:0000313" key="2">
    <source>
        <dbReference type="EMBL" id="KAJ7031285.1"/>
    </source>
</evidence>
<dbReference type="EMBL" id="JARJCM010000082">
    <property type="protein sequence ID" value="KAJ7031285.1"/>
    <property type="molecule type" value="Genomic_DNA"/>
</dbReference>
<feature type="chain" id="PRO_5042441707" description="Secreted protein" evidence="1">
    <location>
        <begin position="30"/>
        <end position="75"/>
    </location>
</feature>
<evidence type="ECO:0000256" key="1">
    <source>
        <dbReference type="SAM" id="SignalP"/>
    </source>
</evidence>
<keyword evidence="4" id="KW-1185">Reference proteome</keyword>
<evidence type="ECO:0008006" key="5">
    <source>
        <dbReference type="Google" id="ProtNLM"/>
    </source>
</evidence>
<dbReference type="EMBL" id="JARJCM010000082">
    <property type="protein sequence ID" value="KAJ7031412.1"/>
    <property type="molecule type" value="Genomic_DNA"/>
</dbReference>
<evidence type="ECO:0000313" key="3">
    <source>
        <dbReference type="EMBL" id="KAJ7031412.1"/>
    </source>
</evidence>
<keyword evidence="1" id="KW-0732">Signal</keyword>
<evidence type="ECO:0000313" key="4">
    <source>
        <dbReference type="Proteomes" id="UP001218188"/>
    </source>
</evidence>
<sequence length="75" mass="8481">MPASLIYTSWNSSLILLSWFNAAPGVCERDERLQPSPKWCSALKTNIASRFRVDDFGRSFDTPKEIELQTATLDS</sequence>
<protein>
    <recommendedName>
        <fullName evidence="5">Secreted protein</fullName>
    </recommendedName>
</protein>
<organism evidence="2 4">
    <name type="scientific">Mycena alexandri</name>
    <dbReference type="NCBI Taxonomy" id="1745969"/>
    <lineage>
        <taxon>Eukaryota</taxon>
        <taxon>Fungi</taxon>
        <taxon>Dikarya</taxon>
        <taxon>Basidiomycota</taxon>
        <taxon>Agaricomycotina</taxon>
        <taxon>Agaricomycetes</taxon>
        <taxon>Agaricomycetidae</taxon>
        <taxon>Agaricales</taxon>
        <taxon>Marasmiineae</taxon>
        <taxon>Mycenaceae</taxon>
        <taxon>Mycena</taxon>
    </lineage>
</organism>